<organism evidence="1">
    <name type="scientific">Lepeophtheirus salmonis</name>
    <name type="common">Salmon louse</name>
    <name type="synonym">Caligus salmonis</name>
    <dbReference type="NCBI Taxonomy" id="72036"/>
    <lineage>
        <taxon>Eukaryota</taxon>
        <taxon>Metazoa</taxon>
        <taxon>Ecdysozoa</taxon>
        <taxon>Arthropoda</taxon>
        <taxon>Crustacea</taxon>
        <taxon>Multicrustacea</taxon>
        <taxon>Hexanauplia</taxon>
        <taxon>Copepoda</taxon>
        <taxon>Siphonostomatoida</taxon>
        <taxon>Caligidae</taxon>
        <taxon>Lepeophtheirus</taxon>
    </lineage>
</organism>
<reference evidence="1" key="1">
    <citation type="submission" date="2014-05" db="EMBL/GenBank/DDBJ databases">
        <authorList>
            <person name="Chronopoulou M."/>
        </authorList>
    </citation>
    <scope>NUCLEOTIDE SEQUENCE</scope>
    <source>
        <tissue evidence="1">Whole organism</tissue>
    </source>
</reference>
<accession>A0A0K2TSR7</accession>
<dbReference type="AlphaFoldDB" id="A0A0K2TSR7"/>
<name>A0A0K2TSR7_LEPSM</name>
<evidence type="ECO:0000313" key="1">
    <source>
        <dbReference type="EMBL" id="CDW28431.1"/>
    </source>
</evidence>
<dbReference type="EMBL" id="HACA01011070">
    <property type="protein sequence ID" value="CDW28431.1"/>
    <property type="molecule type" value="Transcribed_RNA"/>
</dbReference>
<protein>
    <submittedName>
        <fullName evidence="1">Uncharacterized protein</fullName>
    </submittedName>
</protein>
<proteinExistence type="predicted"/>
<sequence length="41" mass="4718">MRCYLSASDRQFSPWLLKYSSRLLRRVLKLITSSGPKSGNT</sequence>